<evidence type="ECO:0000256" key="1">
    <source>
        <dbReference type="SAM" id="MobiDB-lite"/>
    </source>
</evidence>
<dbReference type="PANTHER" id="PTHR47259:SF2">
    <property type="entry name" value="URACIL-REGULATED PROTEIN 1"/>
    <property type="match status" value="1"/>
</dbReference>
<dbReference type="InterPro" id="IPR032677">
    <property type="entry name" value="GTP_cyclohydro_II"/>
</dbReference>
<dbReference type="EMBL" id="KZ819338">
    <property type="protein sequence ID" value="PWN18166.1"/>
    <property type="molecule type" value="Genomic_DNA"/>
</dbReference>
<gene>
    <name evidence="4" type="ORF">BCV69DRAFT_285466</name>
</gene>
<dbReference type="SUPFAM" id="SSF142695">
    <property type="entry name" value="RibA-like"/>
    <property type="match status" value="1"/>
</dbReference>
<dbReference type="RefSeq" id="XP_025345326.1">
    <property type="nucleotide sequence ID" value="XM_025493394.1"/>
</dbReference>
<dbReference type="Gene3D" id="3.40.50.10990">
    <property type="entry name" value="GTP cyclohydrolase II"/>
    <property type="match status" value="1"/>
</dbReference>
<dbReference type="Proteomes" id="UP000245942">
    <property type="component" value="Unassembled WGS sequence"/>
</dbReference>
<evidence type="ECO:0000313" key="5">
    <source>
        <dbReference type="Proteomes" id="UP000245942"/>
    </source>
</evidence>
<dbReference type="PANTHER" id="PTHR47259">
    <property type="match status" value="1"/>
</dbReference>
<name>A0A316TXV1_9BASI</name>
<proteinExistence type="predicted"/>
<evidence type="ECO:0008006" key="6">
    <source>
        <dbReference type="Google" id="ProtNLM"/>
    </source>
</evidence>
<accession>A0A316TXV1</accession>
<dbReference type="STRING" id="1684307.A0A316TXV1"/>
<feature type="region of interest" description="Disordered" evidence="1">
    <location>
        <begin position="34"/>
        <end position="65"/>
    </location>
</feature>
<feature type="compositionally biased region" description="Low complexity" evidence="1">
    <location>
        <begin position="37"/>
        <end position="48"/>
    </location>
</feature>
<feature type="domain" description="GTP cyclohydrolase II" evidence="2">
    <location>
        <begin position="344"/>
        <end position="478"/>
    </location>
</feature>
<protein>
    <recommendedName>
        <fullName evidence="6">GTP cyclohydrolase II</fullName>
    </recommendedName>
</protein>
<reference evidence="4 5" key="1">
    <citation type="journal article" date="2018" name="Mol. Biol. Evol.">
        <title>Broad Genomic Sampling Reveals a Smut Pathogenic Ancestry of the Fungal Clade Ustilaginomycotina.</title>
        <authorList>
            <person name="Kijpornyongpan T."/>
            <person name="Mondo S.J."/>
            <person name="Barry K."/>
            <person name="Sandor L."/>
            <person name="Lee J."/>
            <person name="Lipzen A."/>
            <person name="Pangilinan J."/>
            <person name="LaButti K."/>
            <person name="Hainaut M."/>
            <person name="Henrissat B."/>
            <person name="Grigoriev I.V."/>
            <person name="Spatafora J.W."/>
            <person name="Aime M.C."/>
        </authorList>
    </citation>
    <scope>NUCLEOTIDE SEQUENCE [LARGE SCALE GENOMIC DNA]</scope>
    <source>
        <strain evidence="4 5">MCA 4718</strain>
    </source>
</reference>
<sequence length="528" mass="57720">MTLNGDTNVLEGILRELQALRLKNDQLEAKLDNLTASSSSHSRRYSSSGLTPVTSPNALEPTSPRLGLALSSSIPPISGEIPPSAAGTVTPNPIVASIYPQRVILTTHPGQPGIRPLPMEWAAKDWKSRGPVVASRHPNSIKIRNALGAYGGSYSIYRALATAMGQLDPNHRPDFTNTEPSFDIPPNPTWFDKGKIVSLDPWGHLAPQLFKSEFDAGVDVRPTIAMTRAHIKMPELDQAIMVGNLHVDGKIVVPSTHLPGQDPSTDPGVEINTSKAAVEPVWYLPGVAERLGVPEGLLRRALFEDSGGSYPELLTRHDLKVFLPPINGLTVYIFGPPEYLRDPTKEVTVRVHDECNGSDTFGSDICTCRPYLVYGILEGIKCAQRGGVGCIVYFRKEGRALGEVTKYLVYNARKRGIDSASTYFKRTEGVAGLKDARFQALMPDVLNWLGITKIDNLISMSDMKYDAIISSGIRVGRRYEIPAELIPTDSQVEIQAKIAMGYYSGKAGPVTEEDLKKTVGRSWEDIEH</sequence>
<evidence type="ECO:0000313" key="4">
    <source>
        <dbReference type="EMBL" id="PWN18166.1"/>
    </source>
</evidence>
<organism evidence="4 5">
    <name type="scientific">Pseudomicrostroma glucosiphilum</name>
    <dbReference type="NCBI Taxonomy" id="1684307"/>
    <lineage>
        <taxon>Eukaryota</taxon>
        <taxon>Fungi</taxon>
        <taxon>Dikarya</taxon>
        <taxon>Basidiomycota</taxon>
        <taxon>Ustilaginomycotina</taxon>
        <taxon>Exobasidiomycetes</taxon>
        <taxon>Microstromatales</taxon>
        <taxon>Microstromatales incertae sedis</taxon>
        <taxon>Pseudomicrostroma</taxon>
    </lineage>
</organism>
<dbReference type="OrthoDB" id="57939at2759"/>
<dbReference type="InterPro" id="IPR022163">
    <property type="entry name" value="GTP_CH_N"/>
</dbReference>
<dbReference type="InterPro" id="IPR036144">
    <property type="entry name" value="RibA-like_sf"/>
</dbReference>
<evidence type="ECO:0000259" key="2">
    <source>
        <dbReference type="Pfam" id="PF00925"/>
    </source>
</evidence>
<dbReference type="Pfam" id="PF00925">
    <property type="entry name" value="GTP_cyclohydro2"/>
    <property type="match status" value="1"/>
</dbReference>
<dbReference type="GeneID" id="37015128"/>
<keyword evidence="5" id="KW-1185">Reference proteome</keyword>
<dbReference type="Pfam" id="PF12471">
    <property type="entry name" value="GTP_CH_N"/>
    <property type="match status" value="1"/>
</dbReference>
<dbReference type="AlphaFoldDB" id="A0A316TXV1"/>
<dbReference type="NCBIfam" id="NF005536">
    <property type="entry name" value="PRK07198.1"/>
    <property type="match status" value="1"/>
</dbReference>
<feature type="domain" description="GTP cyclohydrolase N-terminal" evidence="3">
    <location>
        <begin position="101"/>
        <end position="305"/>
    </location>
</feature>
<evidence type="ECO:0000259" key="3">
    <source>
        <dbReference type="Pfam" id="PF12471"/>
    </source>
</evidence>